<dbReference type="RefSeq" id="WP_207834017.1">
    <property type="nucleotide sequence ID" value="NZ_CP088282.1"/>
</dbReference>
<sequence>MKVMKVLGLAAVGAVLVLAAPAERANAMSLATPGTAATVQDNANQTTTQVRYGHGHGHGHGWHRGWGRGHHRGWGHRRHWRR</sequence>
<dbReference type="EMBL" id="JAGEPA010000001">
    <property type="protein sequence ID" value="MBO1431381.1"/>
    <property type="molecule type" value="Genomic_DNA"/>
</dbReference>
<gene>
    <name evidence="3" type="ORF">J4P68_18270</name>
</gene>
<name>A0ABS3MIU2_9BRAD</name>
<dbReference type="Proteomes" id="UP000692816">
    <property type="component" value="Unassembled WGS sequence"/>
</dbReference>
<evidence type="ECO:0000256" key="2">
    <source>
        <dbReference type="SAM" id="SignalP"/>
    </source>
</evidence>
<feature type="region of interest" description="Disordered" evidence="1">
    <location>
        <begin position="52"/>
        <end position="82"/>
    </location>
</feature>
<evidence type="ECO:0000256" key="1">
    <source>
        <dbReference type="SAM" id="MobiDB-lite"/>
    </source>
</evidence>
<accession>A0ABS3MIU2</accession>
<organism evidence="3 4">
    <name type="scientific">Bradyrhizobium quebecense</name>
    <dbReference type="NCBI Taxonomy" id="2748629"/>
    <lineage>
        <taxon>Bacteria</taxon>
        <taxon>Pseudomonadati</taxon>
        <taxon>Pseudomonadota</taxon>
        <taxon>Alphaproteobacteria</taxon>
        <taxon>Hyphomicrobiales</taxon>
        <taxon>Nitrobacteraceae</taxon>
        <taxon>Bradyrhizobium</taxon>
    </lineage>
</organism>
<feature type="compositionally biased region" description="Basic residues" evidence="1">
    <location>
        <begin position="53"/>
        <end position="82"/>
    </location>
</feature>
<protein>
    <submittedName>
        <fullName evidence="3">Uncharacterized protein</fullName>
    </submittedName>
</protein>
<feature type="signal peptide" evidence="2">
    <location>
        <begin position="1"/>
        <end position="24"/>
    </location>
</feature>
<comment type="caution">
    <text evidence="3">The sequence shown here is derived from an EMBL/GenBank/DDBJ whole genome shotgun (WGS) entry which is preliminary data.</text>
</comment>
<evidence type="ECO:0000313" key="3">
    <source>
        <dbReference type="EMBL" id="MBO1431381.1"/>
    </source>
</evidence>
<feature type="chain" id="PRO_5045326917" evidence="2">
    <location>
        <begin position="25"/>
        <end position="82"/>
    </location>
</feature>
<reference evidence="3" key="1">
    <citation type="journal article" date="2021" name="Int. J. Syst. Evol. Microbiol.">
        <title>Bradyrhizobium septentrionale sp. nov. (sv. septentrionale) and Bradyrhizobium quebecense sp. nov. (sv. septentrionale) associated with legumes native to Canada possess rearranged symbiosis genes and numerous insertion sequences.</title>
        <authorList>
            <person name="Bromfield E.S.P."/>
            <person name="Cloutier S."/>
        </authorList>
    </citation>
    <scope>NUCLEOTIDE SEQUENCE</scope>
    <source>
        <strain evidence="3">12S5</strain>
    </source>
</reference>
<proteinExistence type="predicted"/>
<keyword evidence="2" id="KW-0732">Signal</keyword>
<evidence type="ECO:0000313" key="4">
    <source>
        <dbReference type="Proteomes" id="UP000692816"/>
    </source>
</evidence>
<keyword evidence="4" id="KW-1185">Reference proteome</keyword>